<evidence type="ECO:0000313" key="2">
    <source>
        <dbReference type="Proteomes" id="UP000253551"/>
    </source>
</evidence>
<reference evidence="1 2" key="1">
    <citation type="journal article" date="2018" name="G3 (Bethesda)">
        <title>Phylogenetic and Phylogenomic Definition of Rhizopus Species.</title>
        <authorList>
            <person name="Gryganskyi A.P."/>
            <person name="Golan J."/>
            <person name="Dolatabadi S."/>
            <person name="Mondo S."/>
            <person name="Robb S."/>
            <person name="Idnurm A."/>
            <person name="Muszewska A."/>
            <person name="Steczkiewicz K."/>
            <person name="Masonjones S."/>
            <person name="Liao H.L."/>
            <person name="Gajdeczka M.T."/>
            <person name="Anike F."/>
            <person name="Vuek A."/>
            <person name="Anishchenko I.M."/>
            <person name="Voigt K."/>
            <person name="de Hoog G.S."/>
            <person name="Smith M.E."/>
            <person name="Heitman J."/>
            <person name="Vilgalys R."/>
            <person name="Stajich J.E."/>
        </authorList>
    </citation>
    <scope>NUCLEOTIDE SEQUENCE [LARGE SCALE GENOMIC DNA]</scope>
    <source>
        <strain evidence="1 2">LSU 92-RS-03</strain>
    </source>
</reference>
<accession>A0A367J1F0</accession>
<gene>
    <name evidence="1" type="ORF">CU098_000763</name>
</gene>
<keyword evidence="2" id="KW-1185">Reference proteome</keyword>
<dbReference type="Proteomes" id="UP000253551">
    <property type="component" value="Unassembled WGS sequence"/>
</dbReference>
<dbReference type="EMBL" id="PJQM01004676">
    <property type="protein sequence ID" value="RCH83659.1"/>
    <property type="molecule type" value="Genomic_DNA"/>
</dbReference>
<organism evidence="1 2">
    <name type="scientific">Rhizopus stolonifer</name>
    <name type="common">Rhizopus nigricans</name>
    <dbReference type="NCBI Taxonomy" id="4846"/>
    <lineage>
        <taxon>Eukaryota</taxon>
        <taxon>Fungi</taxon>
        <taxon>Fungi incertae sedis</taxon>
        <taxon>Mucoromycota</taxon>
        <taxon>Mucoromycotina</taxon>
        <taxon>Mucoromycetes</taxon>
        <taxon>Mucorales</taxon>
        <taxon>Mucorineae</taxon>
        <taxon>Rhizopodaceae</taxon>
        <taxon>Rhizopus</taxon>
    </lineage>
</organism>
<name>A0A367J1F0_RHIST</name>
<comment type="caution">
    <text evidence="1">The sequence shown here is derived from an EMBL/GenBank/DDBJ whole genome shotgun (WGS) entry which is preliminary data.</text>
</comment>
<protein>
    <submittedName>
        <fullName evidence="1">Uncharacterized protein</fullName>
    </submittedName>
</protein>
<evidence type="ECO:0000313" key="1">
    <source>
        <dbReference type="EMBL" id="RCH83659.1"/>
    </source>
</evidence>
<feature type="non-terminal residue" evidence="1">
    <location>
        <position position="142"/>
    </location>
</feature>
<sequence>MTKYLDASSNPFDHHFCRKKKPRVGYMTNLSLPKITDTFPPISRYTQRSWYSQLTSTWTFTRYKFRRKQLSLDFISKVQVWCRFSSRCREKPAPLRRSDDNSRIQTNAILGCYQDNLKKMINNKDVPINIKGKAGVLKGNTK</sequence>
<dbReference type="AlphaFoldDB" id="A0A367J1F0"/>
<proteinExistence type="predicted"/>